<reference evidence="10" key="1">
    <citation type="journal article" date="2014" name="PLoS ONE">
        <title>The genome and linkage map of the northern pike (Esox lucius): conserved synteny revealed between the salmonid sister group and the Neoteleostei.</title>
        <authorList>
            <person name="Rondeau E.B."/>
            <person name="Minkley D.R."/>
            <person name="Leong J.S."/>
            <person name="Messmer A.M."/>
            <person name="Jantzen J.R."/>
            <person name="von Schalburg K.R."/>
            <person name="Lemon C."/>
            <person name="Bird N.H."/>
            <person name="Koop B.F."/>
        </authorList>
    </citation>
    <scope>NUCLEOTIDE SEQUENCE</scope>
</reference>
<keyword evidence="3 7" id="KW-0238">DNA-binding</keyword>
<dbReference type="InterPro" id="IPR036960">
    <property type="entry name" value="T-box_sf"/>
</dbReference>
<dbReference type="Pfam" id="PF00907">
    <property type="entry name" value="T-box"/>
    <property type="match status" value="1"/>
</dbReference>
<evidence type="ECO:0000256" key="3">
    <source>
        <dbReference type="ARBA" id="ARBA00023125"/>
    </source>
</evidence>
<evidence type="ECO:0000256" key="1">
    <source>
        <dbReference type="ARBA" id="ARBA00004123"/>
    </source>
</evidence>
<dbReference type="SUPFAM" id="SSF49417">
    <property type="entry name" value="p53-like transcription factors"/>
    <property type="match status" value="1"/>
</dbReference>
<gene>
    <name evidence="9" type="primary">TBX20</name>
</gene>
<dbReference type="GeneTree" id="ENSGT00940000158741"/>
<dbReference type="InterPro" id="IPR018186">
    <property type="entry name" value="TF_T-box_CS"/>
</dbReference>
<protein>
    <recommendedName>
        <fullName evidence="6">T-box transcription factor TBX20</fullName>
    </recommendedName>
</protein>
<accession>A0A6Q2Y1H9</accession>
<dbReference type="Gene3D" id="2.60.40.820">
    <property type="entry name" value="Transcription factor, T-box"/>
    <property type="match status" value="1"/>
</dbReference>
<dbReference type="GeneID" id="105019265"/>
<dbReference type="SMART" id="SM00425">
    <property type="entry name" value="TBOX"/>
    <property type="match status" value="1"/>
</dbReference>
<reference evidence="9" key="4">
    <citation type="submission" date="2025-09" db="UniProtKB">
        <authorList>
            <consortium name="Ensembl"/>
        </authorList>
    </citation>
    <scope>IDENTIFICATION</scope>
</reference>
<evidence type="ECO:0000256" key="7">
    <source>
        <dbReference type="PROSITE-ProRule" id="PRU00201"/>
    </source>
</evidence>
<comment type="subcellular location">
    <subcellularLocation>
        <location evidence="1 7">Nucleus</location>
    </subcellularLocation>
</comment>
<dbReference type="AlphaFoldDB" id="A0A6Q2Y1H9"/>
<dbReference type="PANTHER" id="PTHR11267">
    <property type="entry name" value="T-BOX PROTEIN-RELATED"/>
    <property type="match status" value="1"/>
</dbReference>
<dbReference type="GO" id="GO:0000785">
    <property type="term" value="C:chromatin"/>
    <property type="evidence" value="ECO:0007669"/>
    <property type="project" value="TreeGrafter"/>
</dbReference>
<dbReference type="PRINTS" id="PR00937">
    <property type="entry name" value="TBOX"/>
</dbReference>
<keyword evidence="5 7" id="KW-0539">Nucleus</keyword>
<dbReference type="GO" id="GO:0045893">
    <property type="term" value="P:positive regulation of DNA-templated transcription"/>
    <property type="evidence" value="ECO:0007669"/>
    <property type="project" value="InterPro"/>
</dbReference>
<proteinExistence type="predicted"/>
<keyword evidence="2" id="KW-0805">Transcription regulation</keyword>
<evidence type="ECO:0000256" key="2">
    <source>
        <dbReference type="ARBA" id="ARBA00023015"/>
    </source>
</evidence>
<evidence type="ECO:0000256" key="6">
    <source>
        <dbReference type="ARBA" id="ARBA00044102"/>
    </source>
</evidence>
<dbReference type="PANTHER" id="PTHR11267:SF190">
    <property type="entry name" value="T-BOX TRANSCRIPTION FACTOR TBX20"/>
    <property type="match status" value="1"/>
</dbReference>
<keyword evidence="4" id="KW-0804">Transcription</keyword>
<dbReference type="OrthoDB" id="7442607at2759"/>
<dbReference type="PROSITE" id="PS01283">
    <property type="entry name" value="TBOX_1"/>
    <property type="match status" value="1"/>
</dbReference>
<dbReference type="FunFam" id="2.60.40.820:FF:000008">
    <property type="entry name" value="T-box transcription factor TBX20"/>
    <property type="match status" value="1"/>
</dbReference>
<dbReference type="PROSITE" id="PS50252">
    <property type="entry name" value="TBOX_3"/>
    <property type="match status" value="1"/>
</dbReference>
<dbReference type="Proteomes" id="UP000265140">
    <property type="component" value="Chromosome 20"/>
</dbReference>
<feature type="domain" description="T-box" evidence="8">
    <location>
        <begin position="97"/>
        <end position="281"/>
    </location>
</feature>
<dbReference type="RefSeq" id="XP_010883614.2">
    <property type="nucleotide sequence ID" value="XM_010885312.5"/>
</dbReference>
<evidence type="ECO:0000256" key="4">
    <source>
        <dbReference type="ARBA" id="ARBA00023163"/>
    </source>
</evidence>
<dbReference type="Ensembl" id="ENSELUT00000086719.2">
    <property type="protein sequence ID" value="ENSELUP00000059758.2"/>
    <property type="gene ID" value="ENSELUG00000010466.3"/>
</dbReference>
<name>A0A6Q2Y1H9_ESOLU</name>
<keyword evidence="10" id="KW-1185">Reference proteome</keyword>
<dbReference type="GO" id="GO:0000981">
    <property type="term" value="F:DNA-binding transcription factor activity, RNA polymerase II-specific"/>
    <property type="evidence" value="ECO:0007669"/>
    <property type="project" value="TreeGrafter"/>
</dbReference>
<dbReference type="GO" id="GO:0005634">
    <property type="term" value="C:nucleus"/>
    <property type="evidence" value="ECO:0007669"/>
    <property type="project" value="UniProtKB-SubCell"/>
</dbReference>
<organism evidence="9 10">
    <name type="scientific">Esox lucius</name>
    <name type="common">Northern pike</name>
    <dbReference type="NCBI Taxonomy" id="8010"/>
    <lineage>
        <taxon>Eukaryota</taxon>
        <taxon>Metazoa</taxon>
        <taxon>Chordata</taxon>
        <taxon>Craniata</taxon>
        <taxon>Vertebrata</taxon>
        <taxon>Euteleostomi</taxon>
        <taxon>Actinopterygii</taxon>
        <taxon>Neopterygii</taxon>
        <taxon>Teleostei</taxon>
        <taxon>Protacanthopterygii</taxon>
        <taxon>Esociformes</taxon>
        <taxon>Esocidae</taxon>
        <taxon>Esox</taxon>
    </lineage>
</organism>
<reference evidence="9" key="3">
    <citation type="submission" date="2025-08" db="UniProtKB">
        <authorList>
            <consortium name="Ensembl"/>
        </authorList>
    </citation>
    <scope>IDENTIFICATION</scope>
</reference>
<dbReference type="FunCoup" id="A0A6Q2Y1H9">
    <property type="interactions" value="707"/>
</dbReference>
<dbReference type="Bgee" id="ENSELUG00000010466">
    <property type="expression patterns" value="Expressed in heart and 8 other cell types or tissues"/>
</dbReference>
<dbReference type="InterPro" id="IPR001699">
    <property type="entry name" value="TF_T-box"/>
</dbReference>
<dbReference type="CDD" id="cd20193">
    <property type="entry name" value="T-box_TBX20-like"/>
    <property type="match status" value="1"/>
</dbReference>
<dbReference type="OMA" id="EDGHTTH"/>
<evidence type="ECO:0000259" key="8">
    <source>
        <dbReference type="PROSITE" id="PS50252"/>
    </source>
</evidence>
<comment type="caution">
    <text evidence="7">Lacks conserved residue(s) required for the propagation of feature annotation.</text>
</comment>
<evidence type="ECO:0000313" key="9">
    <source>
        <dbReference type="Ensembl" id="ENSELUP00000059758.2"/>
    </source>
</evidence>
<dbReference type="GO" id="GO:0001708">
    <property type="term" value="P:cell fate specification"/>
    <property type="evidence" value="ECO:0007669"/>
    <property type="project" value="TreeGrafter"/>
</dbReference>
<dbReference type="GO" id="GO:0007507">
    <property type="term" value="P:heart development"/>
    <property type="evidence" value="ECO:0007669"/>
    <property type="project" value="UniProtKB-ARBA"/>
</dbReference>
<dbReference type="InterPro" id="IPR008967">
    <property type="entry name" value="p53-like_TF_DNA-bd_sf"/>
</dbReference>
<reference evidence="9" key="2">
    <citation type="submission" date="2020-02" db="EMBL/GenBank/DDBJ databases">
        <title>Esox lucius (northern pike) genome, fEsoLuc1, primary haplotype.</title>
        <authorList>
            <person name="Myers G."/>
            <person name="Karagic N."/>
            <person name="Meyer A."/>
            <person name="Pippel M."/>
            <person name="Reichard M."/>
            <person name="Winkler S."/>
            <person name="Tracey A."/>
            <person name="Sims Y."/>
            <person name="Howe K."/>
            <person name="Rhie A."/>
            <person name="Formenti G."/>
            <person name="Durbin R."/>
            <person name="Fedrigo O."/>
            <person name="Jarvis E.D."/>
        </authorList>
    </citation>
    <scope>NUCLEOTIDE SEQUENCE [LARGE SCALE GENOMIC DNA]</scope>
</reference>
<dbReference type="InterPro" id="IPR046360">
    <property type="entry name" value="T-box_DNA-bd"/>
</dbReference>
<dbReference type="InParanoid" id="A0A6Q2Y1H9"/>
<evidence type="ECO:0000313" key="10">
    <source>
        <dbReference type="Proteomes" id="UP000265140"/>
    </source>
</evidence>
<evidence type="ECO:0000256" key="5">
    <source>
        <dbReference type="ARBA" id="ARBA00023242"/>
    </source>
</evidence>
<dbReference type="GO" id="GO:0000978">
    <property type="term" value="F:RNA polymerase II cis-regulatory region sequence-specific DNA binding"/>
    <property type="evidence" value="ECO:0007669"/>
    <property type="project" value="InterPro"/>
</dbReference>
<sequence>MEYTSPKPQLSSRANAFSIAAIMSSGKTKEKETEENTIKPLEQFVEKSSCNQGLGELASLDAHGDFSGSTPAVCTEPLIPTTPSVPSEEMAKISCSLETKELWDKFHELGTEMIITKSGRRMFPTIRVSFSGVDSEAKYIVLMDIVPVDNKRYRYAYHRSSWLVAGKADPPLPARLYVHPDSPFTGEQLLKQMVSFEKVKLTNNELDQHGHIILNSMHKYQPRVHIIKKKDHTASLLNLKSEEFRTFVFTETVFTAVTAYQNQLITKLKIDSNPFAKGFRDSSRLTDMERLQQRYDMSWESVESLIHKHSYARSPIRTYAGEEETLGEDGHSTHRGSAFTAADNLSLSSWVTTTSGFSGFQHPQSLSAMGSSSTSLTSPLPHPIQGSLPAYGRLGMPLTPSALAGTMQGSGPSFPSFHMPRYHHYFQQGPYAAIQGLRHSSTVMTPFV</sequence>
<dbReference type="PROSITE" id="PS01264">
    <property type="entry name" value="TBOX_2"/>
    <property type="match status" value="1"/>
</dbReference>